<evidence type="ECO:0000313" key="4">
    <source>
        <dbReference type="EMBL" id="KAE9586988.1"/>
    </source>
</evidence>
<dbReference type="PANTHER" id="PTHR46868">
    <property type="entry name" value="FCS-LIKE ZINC FINGER 11"/>
    <property type="match status" value="1"/>
</dbReference>
<evidence type="ECO:0000256" key="1">
    <source>
        <dbReference type="ARBA" id="ARBA00009374"/>
    </source>
</evidence>
<evidence type="ECO:0000313" key="5">
    <source>
        <dbReference type="Proteomes" id="UP000447434"/>
    </source>
</evidence>
<comment type="similarity">
    <text evidence="1">Belongs to the FLZ family.</text>
</comment>
<dbReference type="AlphaFoldDB" id="A0A6A4NKB7"/>
<keyword evidence="5" id="KW-1185">Reference proteome</keyword>
<comment type="caution">
    <text evidence="4">The sequence shown here is derived from an EMBL/GenBank/DDBJ whole genome shotgun (WGS) entry which is preliminary data.</text>
</comment>
<keyword evidence="3" id="KW-0863">Zinc-finger</keyword>
<dbReference type="GO" id="GO:0008270">
    <property type="term" value="F:zinc ion binding"/>
    <property type="evidence" value="ECO:0007669"/>
    <property type="project" value="UniProtKB-KW"/>
</dbReference>
<name>A0A6A4NKB7_LUPAL</name>
<protein>
    <submittedName>
        <fullName evidence="4">Putative Zf-FLZ domain-containing protein</fullName>
    </submittedName>
</protein>
<organism evidence="4 5">
    <name type="scientific">Lupinus albus</name>
    <name type="common">White lupine</name>
    <name type="synonym">Lupinus termis</name>
    <dbReference type="NCBI Taxonomy" id="3870"/>
    <lineage>
        <taxon>Eukaryota</taxon>
        <taxon>Viridiplantae</taxon>
        <taxon>Streptophyta</taxon>
        <taxon>Embryophyta</taxon>
        <taxon>Tracheophyta</taxon>
        <taxon>Spermatophyta</taxon>
        <taxon>Magnoliopsida</taxon>
        <taxon>eudicotyledons</taxon>
        <taxon>Gunneridae</taxon>
        <taxon>Pentapetalae</taxon>
        <taxon>rosids</taxon>
        <taxon>fabids</taxon>
        <taxon>Fabales</taxon>
        <taxon>Fabaceae</taxon>
        <taxon>Papilionoideae</taxon>
        <taxon>50 kb inversion clade</taxon>
        <taxon>genistoids sensu lato</taxon>
        <taxon>core genistoids</taxon>
        <taxon>Genisteae</taxon>
        <taxon>Lupinus</taxon>
    </lineage>
</organism>
<evidence type="ECO:0000256" key="2">
    <source>
        <dbReference type="ARBA" id="ARBA00022723"/>
    </source>
</evidence>
<dbReference type="InterPro" id="IPR044585">
    <property type="entry name" value="FLZ10/11"/>
</dbReference>
<dbReference type="Pfam" id="PF04570">
    <property type="entry name" value="zf-FLZ"/>
    <property type="match status" value="1"/>
</dbReference>
<gene>
    <name evidence="4" type="ORF">Lalb_Chr23g0268951</name>
</gene>
<accession>A0A6A4NKB7</accession>
<reference evidence="5" key="1">
    <citation type="journal article" date="2020" name="Nat. Commun.">
        <title>Genome sequence of the cluster root forming white lupin.</title>
        <authorList>
            <person name="Hufnagel B."/>
            <person name="Marques A."/>
            <person name="Soriano A."/>
            <person name="Marques L."/>
            <person name="Divol F."/>
            <person name="Doumas P."/>
            <person name="Sallet E."/>
            <person name="Mancinotti D."/>
            <person name="Carrere S."/>
            <person name="Marande W."/>
            <person name="Arribat S."/>
            <person name="Keller J."/>
            <person name="Huneau C."/>
            <person name="Blein T."/>
            <person name="Aime D."/>
            <person name="Laguerre M."/>
            <person name="Taylor J."/>
            <person name="Schubert V."/>
            <person name="Nelson M."/>
            <person name="Geu-Flores F."/>
            <person name="Crespi M."/>
            <person name="Gallardo-Guerrero K."/>
            <person name="Delaux P.-M."/>
            <person name="Salse J."/>
            <person name="Berges H."/>
            <person name="Guyot R."/>
            <person name="Gouzy J."/>
            <person name="Peret B."/>
        </authorList>
    </citation>
    <scope>NUCLEOTIDE SEQUENCE [LARGE SCALE GENOMIC DNA]</scope>
    <source>
        <strain evidence="5">cv. Amiga</strain>
    </source>
</reference>
<dbReference type="EMBL" id="WOCE01000023">
    <property type="protein sequence ID" value="KAE9586988.1"/>
    <property type="molecule type" value="Genomic_DNA"/>
</dbReference>
<dbReference type="PROSITE" id="PS51795">
    <property type="entry name" value="ZF_FLZ"/>
    <property type="match status" value="1"/>
</dbReference>
<keyword evidence="3" id="KW-0862">Zinc</keyword>
<proteinExistence type="inferred from homology"/>
<dbReference type="OrthoDB" id="685855at2759"/>
<evidence type="ECO:0000256" key="3">
    <source>
        <dbReference type="ARBA" id="ARBA00022771"/>
    </source>
</evidence>
<sequence>MLKNRTKSLHKDQQKMGLITNPDVNLDNHFSQSHALGHNMKSHSIFNVPCLFVGQGPKSLLDSDSLRSPTSPLDARVLSNLGNLVRIPRSTTSTTEGGNHRSWDYCKVGLSIIDSLEDCPKFYGKILRSSEITPNSQTYMDSFESSKSLPKEFCKSPYTQNGSIFHKGESSVVFEIGESSIEHDLFGKTRSCSLDSCSPFRTLSDLTDSDTGNNFSLKDKDSITQMSSPPHFIGGSQNSNSNTLSISSSNELIRTLSASEVELSEDYTCVISHGLNPKTTHIFGDCILETHSNEFKNHFKHEEEDEDKEHGGMTLVDNMQHTPHTPIQYPSSDFLSFCHHCNKKLLEGKDIYIYRGEKSFCSLTCRAMEIMIDEELEKFNTLENSPELEHGEQIFEIGTLTST</sequence>
<dbReference type="PANTHER" id="PTHR46868:SF7">
    <property type="entry name" value="DUF581 FAMILY PROTEIN"/>
    <property type="match status" value="1"/>
</dbReference>
<keyword evidence="2" id="KW-0479">Metal-binding</keyword>
<dbReference type="InterPro" id="IPR007650">
    <property type="entry name" value="Zf-FLZ_dom"/>
</dbReference>
<dbReference type="Proteomes" id="UP000447434">
    <property type="component" value="Chromosome 23"/>
</dbReference>